<gene>
    <name evidence="4" type="ORF">EDC27_0185</name>
</gene>
<dbReference type="SUPFAM" id="SSF54631">
    <property type="entry name" value="CBS-domain pair"/>
    <property type="match status" value="1"/>
</dbReference>
<proteinExistence type="predicted"/>
<evidence type="ECO:0000259" key="3">
    <source>
        <dbReference type="PROSITE" id="PS51371"/>
    </source>
</evidence>
<dbReference type="InterPro" id="IPR046342">
    <property type="entry name" value="CBS_dom_sf"/>
</dbReference>
<dbReference type="RefSeq" id="WP_123288739.1">
    <property type="nucleotide sequence ID" value="NZ_RJVA01000009.1"/>
</dbReference>
<evidence type="ECO:0000256" key="2">
    <source>
        <dbReference type="PROSITE-ProRule" id="PRU00703"/>
    </source>
</evidence>
<dbReference type="PANTHER" id="PTHR43080:SF2">
    <property type="entry name" value="CBS DOMAIN-CONTAINING PROTEIN"/>
    <property type="match status" value="1"/>
</dbReference>
<reference evidence="4 5" key="1">
    <citation type="submission" date="2018-11" db="EMBL/GenBank/DDBJ databases">
        <title>Genomic Encyclopedia of Type Strains, Phase IV (KMG-IV): sequencing the most valuable type-strain genomes for metagenomic binning, comparative biology and taxonomic classification.</title>
        <authorList>
            <person name="Goeker M."/>
        </authorList>
    </citation>
    <scope>NUCLEOTIDE SEQUENCE [LARGE SCALE GENOMIC DNA]</scope>
    <source>
        <strain evidence="4 5">DSM 22027</strain>
    </source>
</reference>
<feature type="domain" description="CBS" evidence="3">
    <location>
        <begin position="74"/>
        <end position="129"/>
    </location>
</feature>
<dbReference type="PANTHER" id="PTHR43080">
    <property type="entry name" value="CBS DOMAIN-CONTAINING PROTEIN CBSX3, MITOCHONDRIAL"/>
    <property type="match status" value="1"/>
</dbReference>
<dbReference type="EMBL" id="RJVA01000009">
    <property type="protein sequence ID" value="ROR02936.1"/>
    <property type="molecule type" value="Genomic_DNA"/>
</dbReference>
<dbReference type="InterPro" id="IPR000644">
    <property type="entry name" value="CBS_dom"/>
</dbReference>
<protein>
    <submittedName>
        <fullName evidence="4">CBS domain protein</fullName>
    </submittedName>
</protein>
<dbReference type="SMART" id="SM00116">
    <property type="entry name" value="CBS"/>
    <property type="match status" value="2"/>
</dbReference>
<evidence type="ECO:0000256" key="1">
    <source>
        <dbReference type="ARBA" id="ARBA00023122"/>
    </source>
</evidence>
<dbReference type="InterPro" id="IPR051257">
    <property type="entry name" value="Diverse_CBS-Domain"/>
</dbReference>
<dbReference type="PROSITE" id="PS51371">
    <property type="entry name" value="CBS"/>
    <property type="match status" value="2"/>
</dbReference>
<dbReference type="Pfam" id="PF00571">
    <property type="entry name" value="CBS"/>
    <property type="match status" value="2"/>
</dbReference>
<organism evidence="4 5">
    <name type="scientific">Desulfosoma caldarium</name>
    <dbReference type="NCBI Taxonomy" id="610254"/>
    <lineage>
        <taxon>Bacteria</taxon>
        <taxon>Pseudomonadati</taxon>
        <taxon>Thermodesulfobacteriota</taxon>
        <taxon>Syntrophobacteria</taxon>
        <taxon>Syntrophobacterales</taxon>
        <taxon>Syntrophobacteraceae</taxon>
        <taxon>Desulfosoma</taxon>
    </lineage>
</organism>
<accession>A0A3N1VJE7</accession>
<keyword evidence="1 2" id="KW-0129">CBS domain</keyword>
<feature type="domain" description="CBS" evidence="3">
    <location>
        <begin position="7"/>
        <end position="66"/>
    </location>
</feature>
<evidence type="ECO:0000313" key="4">
    <source>
        <dbReference type="EMBL" id="ROR02936.1"/>
    </source>
</evidence>
<keyword evidence="5" id="KW-1185">Reference proteome</keyword>
<dbReference type="AlphaFoldDB" id="A0A3N1VJE7"/>
<sequence length="133" mass="14720">MKLEEIMTRKLESISSDATVYEALEKMVGKRIRSLLVRASHDAETDGVVTARDVVFKVLVKGLNPLKVRVGDIACRPLRCVSKDESVQNVAALMEQTNVARVFICDQEKIVGVVALMDIMQAALIDRARNAHV</sequence>
<evidence type="ECO:0000313" key="5">
    <source>
        <dbReference type="Proteomes" id="UP000276223"/>
    </source>
</evidence>
<dbReference type="OrthoDB" id="9802114at2"/>
<dbReference type="Proteomes" id="UP000276223">
    <property type="component" value="Unassembled WGS sequence"/>
</dbReference>
<comment type="caution">
    <text evidence="4">The sequence shown here is derived from an EMBL/GenBank/DDBJ whole genome shotgun (WGS) entry which is preliminary data.</text>
</comment>
<name>A0A3N1VJE7_9BACT</name>
<dbReference type="Gene3D" id="3.10.580.10">
    <property type="entry name" value="CBS-domain"/>
    <property type="match status" value="1"/>
</dbReference>